<dbReference type="AlphaFoldDB" id="A0A409XCG2"/>
<feature type="compositionally biased region" description="Polar residues" evidence="1">
    <location>
        <begin position="199"/>
        <end position="209"/>
    </location>
</feature>
<feature type="compositionally biased region" description="Basic and acidic residues" evidence="1">
    <location>
        <begin position="590"/>
        <end position="603"/>
    </location>
</feature>
<feature type="compositionally biased region" description="Basic and acidic residues" evidence="1">
    <location>
        <begin position="706"/>
        <end position="729"/>
    </location>
</feature>
<feature type="compositionally biased region" description="Polar residues" evidence="1">
    <location>
        <begin position="232"/>
        <end position="251"/>
    </location>
</feature>
<dbReference type="EMBL" id="NHYD01002088">
    <property type="protein sequence ID" value="PPQ88404.1"/>
    <property type="molecule type" value="Genomic_DNA"/>
</dbReference>
<feature type="region of interest" description="Disordered" evidence="1">
    <location>
        <begin position="653"/>
        <end position="780"/>
    </location>
</feature>
<dbReference type="InParanoid" id="A0A409XCG2"/>
<feature type="compositionally biased region" description="Basic and acidic residues" evidence="1">
    <location>
        <begin position="679"/>
        <end position="690"/>
    </location>
</feature>
<feature type="compositionally biased region" description="Low complexity" evidence="1">
    <location>
        <begin position="521"/>
        <end position="547"/>
    </location>
</feature>
<dbReference type="OrthoDB" id="3363891at2759"/>
<proteinExistence type="predicted"/>
<feature type="compositionally biased region" description="Polar residues" evidence="1">
    <location>
        <begin position="117"/>
        <end position="130"/>
    </location>
</feature>
<name>A0A409XCG2_PSICY</name>
<feature type="compositionally biased region" description="Low complexity" evidence="1">
    <location>
        <begin position="131"/>
        <end position="148"/>
    </location>
</feature>
<keyword evidence="3" id="KW-1185">Reference proteome</keyword>
<feature type="compositionally biased region" description="Low complexity" evidence="1">
    <location>
        <begin position="156"/>
        <end position="165"/>
    </location>
</feature>
<evidence type="ECO:0000313" key="3">
    <source>
        <dbReference type="Proteomes" id="UP000283269"/>
    </source>
</evidence>
<protein>
    <submittedName>
        <fullName evidence="2">Uncharacterized protein</fullName>
    </submittedName>
</protein>
<gene>
    <name evidence="2" type="ORF">CVT25_011283</name>
</gene>
<feature type="region of interest" description="Disordered" evidence="1">
    <location>
        <begin position="452"/>
        <end position="634"/>
    </location>
</feature>
<evidence type="ECO:0000256" key="1">
    <source>
        <dbReference type="SAM" id="MobiDB-lite"/>
    </source>
</evidence>
<evidence type="ECO:0000313" key="2">
    <source>
        <dbReference type="EMBL" id="PPQ88404.1"/>
    </source>
</evidence>
<accession>A0A409XCG2</accession>
<dbReference type="Proteomes" id="UP000283269">
    <property type="component" value="Unassembled WGS sequence"/>
</dbReference>
<organism evidence="2 3">
    <name type="scientific">Psilocybe cyanescens</name>
    <dbReference type="NCBI Taxonomy" id="93625"/>
    <lineage>
        <taxon>Eukaryota</taxon>
        <taxon>Fungi</taxon>
        <taxon>Dikarya</taxon>
        <taxon>Basidiomycota</taxon>
        <taxon>Agaricomycotina</taxon>
        <taxon>Agaricomycetes</taxon>
        <taxon>Agaricomycetidae</taxon>
        <taxon>Agaricales</taxon>
        <taxon>Agaricineae</taxon>
        <taxon>Strophariaceae</taxon>
        <taxon>Psilocybe</taxon>
    </lineage>
</organism>
<feature type="compositionally biased region" description="Polar residues" evidence="1">
    <location>
        <begin position="166"/>
        <end position="189"/>
    </location>
</feature>
<feature type="compositionally biased region" description="Polar residues" evidence="1">
    <location>
        <begin position="548"/>
        <end position="565"/>
    </location>
</feature>
<reference evidence="2 3" key="1">
    <citation type="journal article" date="2018" name="Evol. Lett.">
        <title>Horizontal gene cluster transfer increased hallucinogenic mushroom diversity.</title>
        <authorList>
            <person name="Reynolds H.T."/>
            <person name="Vijayakumar V."/>
            <person name="Gluck-Thaler E."/>
            <person name="Korotkin H.B."/>
            <person name="Matheny P.B."/>
            <person name="Slot J.C."/>
        </authorList>
    </citation>
    <scope>NUCLEOTIDE SEQUENCE [LARGE SCALE GENOMIC DNA]</scope>
    <source>
        <strain evidence="2 3">2631</strain>
    </source>
</reference>
<feature type="region of interest" description="Disordered" evidence="1">
    <location>
        <begin position="117"/>
        <end position="330"/>
    </location>
</feature>
<feature type="compositionally biased region" description="Polar residues" evidence="1">
    <location>
        <begin position="510"/>
        <end position="520"/>
    </location>
</feature>
<feature type="compositionally biased region" description="Polar residues" evidence="1">
    <location>
        <begin position="452"/>
        <end position="465"/>
    </location>
</feature>
<comment type="caution">
    <text evidence="2">The sequence shown here is derived from an EMBL/GenBank/DDBJ whole genome shotgun (WGS) entry which is preliminary data.</text>
</comment>
<sequence length="787" mass="85903">MDGTEADRKFARAGCFQGARLCHPPQPFLKFSANLFFSFCLGGAPPAAGHIRYSDGVMALTQSARLPGPSWDEEVVPALRKRLESESRTLARRMSAISLSSVDEPTTLSYAAFSDNTLRPSQPAAHSNTLQSSGAQRQQAAYQQQPASDRTMATVTSRNNSTTNSGGQTPFQRARTYSSPYASNPNGHPNGTARPKLNTAKTADASRSLSPRPVDVKPTRIPKASRPPQVPGASSTSNPPYTNGFSHSTPVTPDLPYQPPPEHRGFAAAQRDLVPSSSTRSTIELPRRGGHPSPGLLQESPPFPTESTMSSAFDQDPPRPSIDSEERPYEHWYRGEVSRNGGVGELRVGRRQEMLDIANYGHLIGNKKASMSRVPPAQAAESSARHRQRAGSIAGITNRERERGSVYLDDEHADEVGRVLDEHPLTDLDGEESDINSISDRNMVAYAYLPETNDTTPSQEWTQTAGAHELRSTTPTPSMIPRSSSRQNQNPPPSRIPGPSSRRSSESRSTATMSPPQNGLSRSTDFNSTSASSNTTPSPTISASSPNQRQQAYANHTVPSATQKRGMSPAPKSKTSRTAAGKATRARLVSQREREKEDKENRESVAQYPTPGDEEEDMADAIPSWTQPVHREGNWDEVVLPVVARKKGLDGYYENANGSPQPKKTGDTIEPAPGTFGFDHSKYRPPREFESVPMDEFGRPAQPITSREHEGQAEKSVNEKPSPHDETRLPVRQPQPQSPVPFAQYAPTTAQTTRRKPGELEAQKGSQKQHQVEEDDKDAGCCKCVIM</sequence>